<keyword evidence="6" id="KW-0408">Iron</keyword>
<dbReference type="InterPro" id="IPR012910">
    <property type="entry name" value="Plug_dom"/>
</dbReference>
<keyword evidence="2 11" id="KW-0813">Transport</keyword>
<dbReference type="RefSeq" id="WP_101519664.1">
    <property type="nucleotide sequence ID" value="NZ_PKLZ01000001.1"/>
</dbReference>
<evidence type="ECO:0000313" key="16">
    <source>
        <dbReference type="EMBL" id="PLW84027.1"/>
    </source>
</evidence>
<dbReference type="InterPro" id="IPR036942">
    <property type="entry name" value="Beta-barrel_TonB_sf"/>
</dbReference>
<reference evidence="17" key="1">
    <citation type="submission" date="2017-11" db="EMBL/GenBank/DDBJ databases">
        <title>The draft genome sequence of Chromatocurvus sp. F02.</title>
        <authorList>
            <person name="Du Z.-J."/>
            <person name="Chang Y.-Q."/>
        </authorList>
    </citation>
    <scope>NUCLEOTIDE SEQUENCE [LARGE SCALE GENOMIC DNA]</scope>
    <source>
        <strain evidence="17">F02</strain>
    </source>
</reference>
<evidence type="ECO:0000259" key="15">
    <source>
        <dbReference type="Pfam" id="PF07715"/>
    </source>
</evidence>
<keyword evidence="17" id="KW-1185">Reference proteome</keyword>
<evidence type="ECO:0000256" key="8">
    <source>
        <dbReference type="ARBA" id="ARBA00023077"/>
    </source>
</evidence>
<organism evidence="16 17">
    <name type="scientific">Kineobactrum sediminis</name>
    <dbReference type="NCBI Taxonomy" id="1905677"/>
    <lineage>
        <taxon>Bacteria</taxon>
        <taxon>Pseudomonadati</taxon>
        <taxon>Pseudomonadota</taxon>
        <taxon>Gammaproteobacteria</taxon>
        <taxon>Cellvibrionales</taxon>
        <taxon>Halieaceae</taxon>
        <taxon>Kineobactrum</taxon>
    </lineage>
</organism>
<dbReference type="Gene3D" id="2.40.170.20">
    <property type="entry name" value="TonB-dependent receptor, beta-barrel domain"/>
    <property type="match status" value="1"/>
</dbReference>
<feature type="chain" id="PRO_5014904981" evidence="13">
    <location>
        <begin position="26"/>
        <end position="732"/>
    </location>
</feature>
<keyword evidence="10 11" id="KW-0998">Cell outer membrane</keyword>
<keyword evidence="4" id="KW-0410">Iron transport</keyword>
<protein>
    <submittedName>
        <fullName evidence="16">TonB-dependent receptor</fullName>
    </submittedName>
</protein>
<dbReference type="OrthoDB" id="7051185at2"/>
<evidence type="ECO:0000256" key="2">
    <source>
        <dbReference type="ARBA" id="ARBA00022448"/>
    </source>
</evidence>
<dbReference type="AlphaFoldDB" id="A0A2N5Y6L6"/>
<name>A0A2N5Y6L6_9GAMM</name>
<dbReference type="PANTHER" id="PTHR32552">
    <property type="entry name" value="FERRICHROME IRON RECEPTOR-RELATED"/>
    <property type="match status" value="1"/>
</dbReference>
<comment type="subcellular location">
    <subcellularLocation>
        <location evidence="1 11">Cell outer membrane</location>
        <topology evidence="1 11">Multi-pass membrane protein</topology>
    </subcellularLocation>
</comment>
<feature type="signal peptide" evidence="13">
    <location>
        <begin position="1"/>
        <end position="25"/>
    </location>
</feature>
<gene>
    <name evidence="16" type="ORF">CWI75_01350</name>
</gene>
<evidence type="ECO:0000256" key="3">
    <source>
        <dbReference type="ARBA" id="ARBA00022452"/>
    </source>
</evidence>
<keyword evidence="3 11" id="KW-1134">Transmembrane beta strand</keyword>
<sequence>MHTYKRNAICSGLLAALAFSGSAQAQNVLEEVVVTATKRAVSLDDFSGGANVLGAEALGPGGIENVRDMHVAVPNMSIGDQFGFARVFIRGIGMTSIDIGGEGAVAFLQDGAIIPRPAAQLAGMFDLEQVEVLRGPQGTLYGRGATAGAINLVTAKPGEEFGGFANFTAGNYGLTTFEGAVDLPVTPELGVRLATKIEKRDGYGDNLFSGEDIDDRDAQAYRATIAYKPDAKWDANLSLQYYEEDDNNFGFHYFGPSAGSAGGAPFAVLFLGGETVFDVGGSLYDIYSDQEAINQREGYGGVLTLTFDFSESLSLRSITSLQGIDRFLRDDLDSTAVNLFGRNDYVEESESVSQEFVLNFSGDSYDILAGVMYLEEELYGNVLVPLENSCFLLAPELCGTPIGDVINSGRYEQNGEVDITAYGAFAEITYPLSDSFTVIAGLRYNYEERKGTGFFRFDAAGIDISTDKSADWDDITPRLTLEYRSGSNSLLYATYTQAFKSGVINTGSLSDPLDPETVDALEVGYKWSREDGTLSWALAGFYYDYQDLQISFVDATSTVTTINAAEAENYGIELELNAALGGGFSVDVFATYLSAEYKEFFNGDYANNFAITDLSGNTLPNAPEYTAKLGVNYETSMGSGELRLRGEVYYQDEIFFTEWNRADAYQDGYGLLNASADYAFAGGNWMLSLWGRNLADEEIISNNIITAPLYNSVRVGSMLPPRTYGASVIYEF</sequence>
<dbReference type="GO" id="GO:0009279">
    <property type="term" value="C:cell outer membrane"/>
    <property type="evidence" value="ECO:0007669"/>
    <property type="project" value="UniProtKB-SubCell"/>
</dbReference>
<feature type="domain" description="TonB-dependent receptor plug" evidence="15">
    <location>
        <begin position="45"/>
        <end position="149"/>
    </location>
</feature>
<keyword evidence="8 12" id="KW-0798">TonB box</keyword>
<dbReference type="Proteomes" id="UP000234845">
    <property type="component" value="Unassembled WGS sequence"/>
</dbReference>
<proteinExistence type="inferred from homology"/>
<comment type="caution">
    <text evidence="16">The sequence shown here is derived from an EMBL/GenBank/DDBJ whole genome shotgun (WGS) entry which is preliminary data.</text>
</comment>
<evidence type="ECO:0000256" key="7">
    <source>
        <dbReference type="ARBA" id="ARBA00023065"/>
    </source>
</evidence>
<keyword evidence="13" id="KW-0732">Signal</keyword>
<accession>A0A2N5Y6L6</accession>
<keyword evidence="5 11" id="KW-0812">Transmembrane</keyword>
<keyword evidence="16" id="KW-0675">Receptor</keyword>
<dbReference type="EMBL" id="PKLZ01000001">
    <property type="protein sequence ID" value="PLW84027.1"/>
    <property type="molecule type" value="Genomic_DNA"/>
</dbReference>
<evidence type="ECO:0000256" key="10">
    <source>
        <dbReference type="ARBA" id="ARBA00023237"/>
    </source>
</evidence>
<keyword evidence="7" id="KW-0406">Ion transport</keyword>
<evidence type="ECO:0000256" key="4">
    <source>
        <dbReference type="ARBA" id="ARBA00022496"/>
    </source>
</evidence>
<dbReference type="PROSITE" id="PS52016">
    <property type="entry name" value="TONB_DEPENDENT_REC_3"/>
    <property type="match status" value="1"/>
</dbReference>
<evidence type="ECO:0000256" key="9">
    <source>
        <dbReference type="ARBA" id="ARBA00023136"/>
    </source>
</evidence>
<dbReference type="Pfam" id="PF00593">
    <property type="entry name" value="TonB_dep_Rec_b-barrel"/>
    <property type="match status" value="1"/>
</dbReference>
<dbReference type="CDD" id="cd01347">
    <property type="entry name" value="ligand_gated_channel"/>
    <property type="match status" value="1"/>
</dbReference>
<dbReference type="SUPFAM" id="SSF56935">
    <property type="entry name" value="Porins"/>
    <property type="match status" value="1"/>
</dbReference>
<evidence type="ECO:0000259" key="14">
    <source>
        <dbReference type="Pfam" id="PF00593"/>
    </source>
</evidence>
<evidence type="ECO:0000256" key="5">
    <source>
        <dbReference type="ARBA" id="ARBA00022692"/>
    </source>
</evidence>
<evidence type="ECO:0000256" key="13">
    <source>
        <dbReference type="SAM" id="SignalP"/>
    </source>
</evidence>
<keyword evidence="9 11" id="KW-0472">Membrane</keyword>
<evidence type="ECO:0000256" key="12">
    <source>
        <dbReference type="RuleBase" id="RU003357"/>
    </source>
</evidence>
<dbReference type="Pfam" id="PF07715">
    <property type="entry name" value="Plug"/>
    <property type="match status" value="1"/>
</dbReference>
<feature type="domain" description="TonB-dependent receptor-like beta-barrel" evidence="14">
    <location>
        <begin position="233"/>
        <end position="694"/>
    </location>
</feature>
<dbReference type="InterPro" id="IPR000531">
    <property type="entry name" value="Beta-barrel_TonB"/>
</dbReference>
<dbReference type="PANTHER" id="PTHR32552:SF81">
    <property type="entry name" value="TONB-DEPENDENT OUTER MEMBRANE RECEPTOR"/>
    <property type="match status" value="1"/>
</dbReference>
<dbReference type="GO" id="GO:0006826">
    <property type="term" value="P:iron ion transport"/>
    <property type="evidence" value="ECO:0007669"/>
    <property type="project" value="UniProtKB-KW"/>
</dbReference>
<evidence type="ECO:0000256" key="6">
    <source>
        <dbReference type="ARBA" id="ARBA00023004"/>
    </source>
</evidence>
<dbReference type="InterPro" id="IPR039426">
    <property type="entry name" value="TonB-dep_rcpt-like"/>
</dbReference>
<evidence type="ECO:0000313" key="17">
    <source>
        <dbReference type="Proteomes" id="UP000234845"/>
    </source>
</evidence>
<evidence type="ECO:0000256" key="11">
    <source>
        <dbReference type="PROSITE-ProRule" id="PRU01360"/>
    </source>
</evidence>
<comment type="similarity">
    <text evidence="11 12">Belongs to the TonB-dependent receptor family.</text>
</comment>
<evidence type="ECO:0000256" key="1">
    <source>
        <dbReference type="ARBA" id="ARBA00004571"/>
    </source>
</evidence>